<organism evidence="1 2">
    <name type="scientific">Podospora appendiculata</name>
    <dbReference type="NCBI Taxonomy" id="314037"/>
    <lineage>
        <taxon>Eukaryota</taxon>
        <taxon>Fungi</taxon>
        <taxon>Dikarya</taxon>
        <taxon>Ascomycota</taxon>
        <taxon>Pezizomycotina</taxon>
        <taxon>Sordariomycetes</taxon>
        <taxon>Sordariomycetidae</taxon>
        <taxon>Sordariales</taxon>
        <taxon>Podosporaceae</taxon>
        <taxon>Podospora</taxon>
    </lineage>
</organism>
<sequence length="80" mass="8844">MLCLFACLFAWSSCRRSLNRASNLTLQVYCLVENTRLMIPVNAGLALPGILGSIAWMARDEARRTGALVLSNIIFVGWGR</sequence>
<evidence type="ECO:0000313" key="2">
    <source>
        <dbReference type="Proteomes" id="UP001270362"/>
    </source>
</evidence>
<dbReference type="EMBL" id="JAULSO010000002">
    <property type="protein sequence ID" value="KAK3689437.1"/>
    <property type="molecule type" value="Genomic_DNA"/>
</dbReference>
<comment type="caution">
    <text evidence="1">The sequence shown here is derived from an EMBL/GenBank/DDBJ whole genome shotgun (WGS) entry which is preliminary data.</text>
</comment>
<proteinExistence type="predicted"/>
<protein>
    <submittedName>
        <fullName evidence="1">Uncharacterized protein</fullName>
    </submittedName>
</protein>
<keyword evidence="2" id="KW-1185">Reference proteome</keyword>
<reference evidence="1" key="2">
    <citation type="submission" date="2023-06" db="EMBL/GenBank/DDBJ databases">
        <authorList>
            <consortium name="Lawrence Berkeley National Laboratory"/>
            <person name="Haridas S."/>
            <person name="Hensen N."/>
            <person name="Bonometti L."/>
            <person name="Westerberg I."/>
            <person name="Brannstrom I.O."/>
            <person name="Guillou S."/>
            <person name="Cros-Aarteil S."/>
            <person name="Calhoun S."/>
            <person name="Kuo A."/>
            <person name="Mondo S."/>
            <person name="Pangilinan J."/>
            <person name="Riley R."/>
            <person name="Labutti K."/>
            <person name="Andreopoulos B."/>
            <person name="Lipzen A."/>
            <person name="Chen C."/>
            <person name="Yanf M."/>
            <person name="Daum C."/>
            <person name="Ng V."/>
            <person name="Clum A."/>
            <person name="Steindorff A."/>
            <person name="Ohm R."/>
            <person name="Martin F."/>
            <person name="Silar P."/>
            <person name="Natvig D."/>
            <person name="Lalanne C."/>
            <person name="Gautier V."/>
            <person name="Ament-Velasquez S.L."/>
            <person name="Kruys A."/>
            <person name="Hutchinson M.I."/>
            <person name="Powell A.J."/>
            <person name="Barry K."/>
            <person name="Miller A.N."/>
            <person name="Grigoriev I.V."/>
            <person name="Debuchy R."/>
            <person name="Gladieux P."/>
            <person name="Thoren M.H."/>
            <person name="Johannesson H."/>
        </authorList>
    </citation>
    <scope>NUCLEOTIDE SEQUENCE</scope>
    <source>
        <strain evidence="1">CBS 314.62</strain>
    </source>
</reference>
<evidence type="ECO:0000313" key="1">
    <source>
        <dbReference type="EMBL" id="KAK3689437.1"/>
    </source>
</evidence>
<gene>
    <name evidence="1" type="ORF">B0T22DRAFT_461513</name>
</gene>
<dbReference type="AlphaFoldDB" id="A0AAE0XBT9"/>
<name>A0AAE0XBT9_9PEZI</name>
<accession>A0AAE0XBT9</accession>
<reference evidence="1" key="1">
    <citation type="journal article" date="2023" name="Mol. Phylogenet. Evol.">
        <title>Genome-scale phylogeny and comparative genomics of the fungal order Sordariales.</title>
        <authorList>
            <person name="Hensen N."/>
            <person name="Bonometti L."/>
            <person name="Westerberg I."/>
            <person name="Brannstrom I.O."/>
            <person name="Guillou S."/>
            <person name="Cros-Aarteil S."/>
            <person name="Calhoun S."/>
            <person name="Haridas S."/>
            <person name="Kuo A."/>
            <person name="Mondo S."/>
            <person name="Pangilinan J."/>
            <person name="Riley R."/>
            <person name="LaButti K."/>
            <person name="Andreopoulos B."/>
            <person name="Lipzen A."/>
            <person name="Chen C."/>
            <person name="Yan M."/>
            <person name="Daum C."/>
            <person name="Ng V."/>
            <person name="Clum A."/>
            <person name="Steindorff A."/>
            <person name="Ohm R.A."/>
            <person name="Martin F."/>
            <person name="Silar P."/>
            <person name="Natvig D.O."/>
            <person name="Lalanne C."/>
            <person name="Gautier V."/>
            <person name="Ament-Velasquez S.L."/>
            <person name="Kruys A."/>
            <person name="Hutchinson M.I."/>
            <person name="Powell A.J."/>
            <person name="Barry K."/>
            <person name="Miller A.N."/>
            <person name="Grigoriev I.V."/>
            <person name="Debuchy R."/>
            <person name="Gladieux P."/>
            <person name="Hiltunen Thoren M."/>
            <person name="Johannesson H."/>
        </authorList>
    </citation>
    <scope>NUCLEOTIDE SEQUENCE</scope>
    <source>
        <strain evidence="1">CBS 314.62</strain>
    </source>
</reference>
<dbReference type="Proteomes" id="UP001270362">
    <property type="component" value="Unassembled WGS sequence"/>
</dbReference>